<accession>A0A060IE80</accession>
<gene>
    <name evidence="1" type="ORF">IE4771_PB00268</name>
</gene>
<dbReference type="RefSeq" id="WP_040140531.1">
    <property type="nucleotide sequence ID" value="NZ_CP006988.1"/>
</dbReference>
<evidence type="ECO:0000313" key="1">
    <source>
        <dbReference type="EMBL" id="AIC29996.1"/>
    </source>
</evidence>
<dbReference type="EMBL" id="CP006988">
    <property type="protein sequence ID" value="AIC29996.1"/>
    <property type="molecule type" value="Genomic_DNA"/>
</dbReference>
<dbReference type="Proteomes" id="UP000027180">
    <property type="component" value="Plasmid pRetIE4771b"/>
</dbReference>
<evidence type="ECO:0000313" key="2">
    <source>
        <dbReference type="Proteomes" id="UP000027180"/>
    </source>
</evidence>
<dbReference type="KEGG" id="rei:IE4771_PB00268"/>
<dbReference type="OrthoDB" id="8355879at2"/>
<dbReference type="InterPro" id="IPR008321">
    <property type="entry name" value="UCP032146"/>
</dbReference>
<dbReference type="AlphaFoldDB" id="A0A060IE80"/>
<proteinExistence type="predicted"/>
<keyword evidence="1" id="KW-0614">Plasmid</keyword>
<geneLocation type="plasmid" evidence="1 2">
    <name>pRetIE4771b</name>
</geneLocation>
<protein>
    <submittedName>
        <fullName evidence="1">Uncharacterized protein</fullName>
    </submittedName>
</protein>
<dbReference type="NCBIfam" id="NF002769">
    <property type="entry name" value="PRK02853.1"/>
    <property type="match status" value="1"/>
</dbReference>
<dbReference type="HOGENOM" id="CLU_112904_0_0_5"/>
<name>A0A060IE80_RHIET</name>
<organism evidence="1 2">
    <name type="scientific">Rhizobium etli bv. mimosae str. IE4771</name>
    <dbReference type="NCBI Taxonomy" id="1432050"/>
    <lineage>
        <taxon>Bacteria</taxon>
        <taxon>Pseudomonadati</taxon>
        <taxon>Pseudomonadota</taxon>
        <taxon>Alphaproteobacteria</taxon>
        <taxon>Hyphomicrobiales</taxon>
        <taxon>Rhizobiaceae</taxon>
        <taxon>Rhizobium/Agrobacterium group</taxon>
        <taxon>Rhizobium</taxon>
    </lineage>
</organism>
<reference evidence="1 2" key="1">
    <citation type="submission" date="2013-12" db="EMBL/GenBank/DDBJ databases">
        <title>Complete genome sequence of Rhizobium etli bv. mimosae IE4771.</title>
        <authorList>
            <person name="Bustos P."/>
            <person name="Santamaria R.I."/>
            <person name="Lozano L."/>
            <person name="Ormeno-Orrillo E."/>
            <person name="Rogel M.A."/>
            <person name="Romero D."/>
            <person name="Cevallos M.A."/>
            <person name="Martinez-Romero E."/>
            <person name="Gonzalez V."/>
        </authorList>
    </citation>
    <scope>NUCLEOTIDE SEQUENCE [LARGE SCALE GENOMIC DNA]</scope>
    <source>
        <strain evidence="1 2">IE4771</strain>
        <plasmid evidence="2">Plasmid pRetIE4771b</plasmid>
    </source>
</reference>
<dbReference type="Pfam" id="PF06793">
    <property type="entry name" value="UPF0262"/>
    <property type="match status" value="1"/>
</dbReference>
<sequence>MASAEYRLCDVSVDRSFAGRDARIEREQAIAVIDLLESNTFIPVGHDGGPYRLRIEAVDGRLALHVTDDRGDHVVSHYLSLTPFRRLLKDYTRICESYYDALRHPGPERLEAIDMGRRGVHNEAAELLRARLSAKVNIDIDTARRLFTLIYALLVRNTDQRILLS</sequence>
<dbReference type="PIRSF" id="PIRSF032146">
    <property type="entry name" value="UCP032146"/>
    <property type="match status" value="1"/>
</dbReference>